<organism evidence="2 3">
    <name type="scientific">Streptomyces noboritoensis</name>
    <dbReference type="NCBI Taxonomy" id="67337"/>
    <lineage>
        <taxon>Bacteria</taxon>
        <taxon>Bacillati</taxon>
        <taxon>Actinomycetota</taxon>
        <taxon>Actinomycetes</taxon>
        <taxon>Kitasatosporales</taxon>
        <taxon>Streptomycetaceae</taxon>
        <taxon>Streptomyces</taxon>
    </lineage>
</organism>
<evidence type="ECO:0000313" key="2">
    <source>
        <dbReference type="EMBL" id="MFC0844325.1"/>
    </source>
</evidence>
<accession>A0ABV6TIN9</accession>
<proteinExistence type="predicted"/>
<dbReference type="Proteomes" id="UP001589887">
    <property type="component" value="Unassembled WGS sequence"/>
</dbReference>
<sequence>MASSDFLALGESAVYHRMPVMRSSYASASLVAFILQDPLKEAFVVGKKQTRQNRGARTGGHERSATAETKEPTRSPAPQDMTRPAPQEVSHKQPRKFGHN</sequence>
<comment type="caution">
    <text evidence="2">The sequence shown here is derived from an EMBL/GenBank/DDBJ whole genome shotgun (WGS) entry which is preliminary data.</text>
</comment>
<evidence type="ECO:0000313" key="3">
    <source>
        <dbReference type="Proteomes" id="UP001589887"/>
    </source>
</evidence>
<name>A0ABV6TIN9_9ACTN</name>
<dbReference type="RefSeq" id="WP_394318491.1">
    <property type="nucleotide sequence ID" value="NZ_JBHMQV010000009.1"/>
</dbReference>
<feature type="compositionally biased region" description="Basic and acidic residues" evidence="1">
    <location>
        <begin position="59"/>
        <end position="73"/>
    </location>
</feature>
<gene>
    <name evidence="2" type="ORF">ACFH04_11520</name>
</gene>
<protein>
    <submittedName>
        <fullName evidence="2">Uncharacterized protein</fullName>
    </submittedName>
</protein>
<dbReference type="EMBL" id="JBHMQV010000009">
    <property type="protein sequence ID" value="MFC0844325.1"/>
    <property type="molecule type" value="Genomic_DNA"/>
</dbReference>
<keyword evidence="3" id="KW-1185">Reference proteome</keyword>
<feature type="region of interest" description="Disordered" evidence="1">
    <location>
        <begin position="45"/>
        <end position="100"/>
    </location>
</feature>
<reference evidence="2 3" key="1">
    <citation type="submission" date="2024-09" db="EMBL/GenBank/DDBJ databases">
        <authorList>
            <person name="Sun Q."/>
            <person name="Mori K."/>
        </authorList>
    </citation>
    <scope>NUCLEOTIDE SEQUENCE [LARGE SCALE GENOMIC DNA]</scope>
    <source>
        <strain evidence="2 3">JCM 4557</strain>
    </source>
</reference>
<evidence type="ECO:0000256" key="1">
    <source>
        <dbReference type="SAM" id="MobiDB-lite"/>
    </source>
</evidence>